<keyword evidence="5 7" id="KW-1133">Transmembrane helix</keyword>
<feature type="transmembrane region" description="Helical" evidence="7">
    <location>
        <begin position="188"/>
        <end position="209"/>
    </location>
</feature>
<dbReference type="PANTHER" id="PTHR30353">
    <property type="entry name" value="INNER MEMBRANE PROTEIN DEDA-RELATED"/>
    <property type="match status" value="1"/>
</dbReference>
<gene>
    <name evidence="9" type="ordered locus">RBRH_03340</name>
</gene>
<organism evidence="9 10">
    <name type="scientific">Mycetohabitans rhizoxinica (strain DSM 19002 / CIP 109453 / HKI 454)</name>
    <name type="common">Paraburkholderia rhizoxinica</name>
    <dbReference type="NCBI Taxonomy" id="882378"/>
    <lineage>
        <taxon>Bacteria</taxon>
        <taxon>Pseudomonadati</taxon>
        <taxon>Pseudomonadota</taxon>
        <taxon>Betaproteobacteria</taxon>
        <taxon>Burkholderiales</taxon>
        <taxon>Burkholderiaceae</taxon>
        <taxon>Mycetohabitans</taxon>
    </lineage>
</organism>
<evidence type="ECO:0000259" key="8">
    <source>
        <dbReference type="Pfam" id="PF09335"/>
    </source>
</evidence>
<evidence type="ECO:0000256" key="5">
    <source>
        <dbReference type="ARBA" id="ARBA00022989"/>
    </source>
</evidence>
<dbReference type="eggNOG" id="COG0586">
    <property type="taxonomic scope" value="Bacteria"/>
</dbReference>
<evidence type="ECO:0000313" key="10">
    <source>
        <dbReference type="Proteomes" id="UP000007437"/>
    </source>
</evidence>
<feature type="transmembrane region" description="Helical" evidence="7">
    <location>
        <begin position="24"/>
        <end position="44"/>
    </location>
</feature>
<sequence>MRWRPDGFIEADGVFRYHPRQFPWFQGCLLDTFLQFLSLVLHIDKFLGDFIQQYGAWVYVVLFLIVFCETGLVVLPFLPGDSLLFIGGAFSASGSLDLLLLNVLLLVAAIGGNTVNYLIGGYIGPKVFDAHWKFGERFLDRAALMKTHQFYERHGGKTIVLARFVPVVRTFAPFVAGVSGMSMMRFQLYNVLGALLWVVLLTVCGYLFGNIPFIRDHLNTIVLVGVATAVVPVALGAGWKMLRRRRAG</sequence>
<proteinExistence type="inferred from homology"/>
<dbReference type="GO" id="GO:0005886">
    <property type="term" value="C:plasma membrane"/>
    <property type="evidence" value="ECO:0007669"/>
    <property type="project" value="UniProtKB-SubCell"/>
</dbReference>
<accession>E5AMA4</accession>
<evidence type="ECO:0000256" key="2">
    <source>
        <dbReference type="ARBA" id="ARBA00010792"/>
    </source>
</evidence>
<evidence type="ECO:0000256" key="1">
    <source>
        <dbReference type="ARBA" id="ARBA00004651"/>
    </source>
</evidence>
<name>E5AMA4_MYCRK</name>
<dbReference type="PANTHER" id="PTHR30353:SF0">
    <property type="entry name" value="TRANSMEMBRANE PROTEIN"/>
    <property type="match status" value="1"/>
</dbReference>
<reference evidence="9 10" key="1">
    <citation type="journal article" date="2011" name="J. Bacteriol.">
        <title>Complete genome sequence of Burkholderia rhizoxinica, an endosymbiont of Rhizopus microsporus.</title>
        <authorList>
            <person name="Lackner G."/>
            <person name="Moebius N."/>
            <person name="Partida-Martinez L."/>
            <person name="Hertweck C."/>
        </authorList>
    </citation>
    <scope>NUCLEOTIDE SEQUENCE [LARGE SCALE GENOMIC DNA]</scope>
    <source>
        <strain evidence="10">DSM 19002 / CIP 109453 / HKI 454</strain>
    </source>
</reference>
<keyword evidence="3 7" id="KW-1003">Cell membrane</keyword>
<keyword evidence="6 7" id="KW-0472">Membrane</keyword>
<evidence type="ECO:0000256" key="6">
    <source>
        <dbReference type="ARBA" id="ARBA00023136"/>
    </source>
</evidence>
<feature type="transmembrane region" description="Helical" evidence="7">
    <location>
        <begin position="56"/>
        <end position="78"/>
    </location>
</feature>
<evidence type="ECO:0000256" key="3">
    <source>
        <dbReference type="ARBA" id="ARBA00022475"/>
    </source>
</evidence>
<dbReference type="EMBL" id="FR687359">
    <property type="protein sequence ID" value="CBW73981.1"/>
    <property type="molecule type" value="Genomic_DNA"/>
</dbReference>
<dbReference type="InterPro" id="IPR032818">
    <property type="entry name" value="DedA-like"/>
</dbReference>
<dbReference type="Pfam" id="PF09335">
    <property type="entry name" value="VTT_dom"/>
    <property type="match status" value="1"/>
</dbReference>
<dbReference type="AlphaFoldDB" id="E5AMA4"/>
<feature type="transmembrane region" description="Helical" evidence="7">
    <location>
        <begin position="221"/>
        <end position="242"/>
    </location>
</feature>
<evidence type="ECO:0000313" key="9">
    <source>
        <dbReference type="EMBL" id="CBW73981.1"/>
    </source>
</evidence>
<evidence type="ECO:0000256" key="7">
    <source>
        <dbReference type="RuleBase" id="RU367016"/>
    </source>
</evidence>
<keyword evidence="4 7" id="KW-0812">Transmembrane</keyword>
<evidence type="ECO:0000256" key="4">
    <source>
        <dbReference type="ARBA" id="ARBA00022692"/>
    </source>
</evidence>
<dbReference type="HOGENOM" id="CLU_044208_6_1_4"/>
<feature type="transmembrane region" description="Helical" evidence="7">
    <location>
        <begin position="98"/>
        <end position="119"/>
    </location>
</feature>
<feature type="domain" description="VTT" evidence="8">
    <location>
        <begin position="78"/>
        <end position="206"/>
    </location>
</feature>
<protein>
    <submittedName>
        <fullName evidence="9">DedA family protein</fullName>
    </submittedName>
</protein>
<comment type="similarity">
    <text evidence="2 7">Belongs to the DedA family.</text>
</comment>
<dbReference type="InterPro" id="IPR032816">
    <property type="entry name" value="VTT_dom"/>
</dbReference>
<dbReference type="STRING" id="882378.RBRH_03340"/>
<dbReference type="Proteomes" id="UP000007437">
    <property type="component" value="Chromosome"/>
</dbReference>
<dbReference type="KEGG" id="brh:RBRH_03340"/>
<comment type="subcellular location">
    <subcellularLocation>
        <location evidence="1 7">Cell membrane</location>
        <topology evidence="1 7">Multi-pass membrane protein</topology>
    </subcellularLocation>
</comment>